<dbReference type="Gene3D" id="3.30.450.20">
    <property type="entry name" value="PAS domain"/>
    <property type="match status" value="1"/>
</dbReference>
<evidence type="ECO:0000313" key="5">
    <source>
        <dbReference type="Proteomes" id="UP001597296"/>
    </source>
</evidence>
<dbReference type="NCBIfam" id="TIGR00254">
    <property type="entry name" value="GGDEF"/>
    <property type="match status" value="1"/>
</dbReference>
<dbReference type="SMART" id="SM00052">
    <property type="entry name" value="EAL"/>
    <property type="match status" value="1"/>
</dbReference>
<sequence>MSHAALVETNFLLQDMVESAQAAILILDATMTVRYANLAAAALFGALPEAMVGRRLALSWPRDAVEEGGGAGRVAPSRRVGTLMGEDEAGAPVLLTVQVIDAGGGAGDGCLLCISTGGAEKPPDIARLEYLATHDPLTRLLNRQSLFDRLQTVAALCQRGGARAALLHIDLDRFKPVNDTLGHDAGDELLRQVAQRLRAALRQSDTVARIGGDEFILILTDIHSGFDVEAIARKILDALAADFSIRGRAVFISASIGITLIPEDGTDAAVLVRNADMAMYKAKEAGANTLRFFTAEMNERAARRLELEWGLRAALEQNRLRLRFMPIFDIRDRRLVAAEALLRWDHPERGLIGAEAFIEVAESSGLIVAIGEWMLGELIDALADWRDRGLPPCQIAVNLSLRQLRAPDTFVRAFERMQARHLPPHLLEMEIAESVLRDGSPTVLQSLETIARFGVSLAIDDFGSGYTSLRLLKRFPVRSLRIDRIFLRHQRIDREDGLLMRAMIAMANSLGIPIVGKGVETDGQLAFLRSHNCDHFQGYLASQPLDRAALEALMAGPAD</sequence>
<dbReference type="EMBL" id="JBHUIY010000002">
    <property type="protein sequence ID" value="MFD2232475.1"/>
    <property type="molecule type" value="Genomic_DNA"/>
</dbReference>
<evidence type="ECO:0000259" key="2">
    <source>
        <dbReference type="PROSITE" id="PS50883"/>
    </source>
</evidence>
<dbReference type="PROSITE" id="PS50887">
    <property type="entry name" value="GGDEF"/>
    <property type="match status" value="1"/>
</dbReference>
<dbReference type="Pfam" id="PF00563">
    <property type="entry name" value="EAL"/>
    <property type="match status" value="1"/>
</dbReference>
<dbReference type="SUPFAM" id="SSF141868">
    <property type="entry name" value="EAL domain-like"/>
    <property type="match status" value="1"/>
</dbReference>
<evidence type="ECO:0000259" key="3">
    <source>
        <dbReference type="PROSITE" id="PS50887"/>
    </source>
</evidence>
<dbReference type="InterPro" id="IPR000160">
    <property type="entry name" value="GGDEF_dom"/>
</dbReference>
<dbReference type="PROSITE" id="PS50112">
    <property type="entry name" value="PAS"/>
    <property type="match status" value="1"/>
</dbReference>
<dbReference type="InterPro" id="IPR001633">
    <property type="entry name" value="EAL_dom"/>
</dbReference>
<dbReference type="PANTHER" id="PTHR44757:SF2">
    <property type="entry name" value="BIOFILM ARCHITECTURE MAINTENANCE PROTEIN MBAA"/>
    <property type="match status" value="1"/>
</dbReference>
<gene>
    <name evidence="4" type="ORF">ACFSNB_01510</name>
</gene>
<keyword evidence="5" id="KW-1185">Reference proteome</keyword>
<dbReference type="SUPFAM" id="SSF55073">
    <property type="entry name" value="Nucleotide cyclase"/>
    <property type="match status" value="1"/>
</dbReference>
<dbReference type="Pfam" id="PF08448">
    <property type="entry name" value="PAS_4"/>
    <property type="match status" value="1"/>
</dbReference>
<dbReference type="CDD" id="cd01949">
    <property type="entry name" value="GGDEF"/>
    <property type="match status" value="1"/>
</dbReference>
<name>A0ABW5C5D2_9PROT</name>
<dbReference type="Pfam" id="PF00990">
    <property type="entry name" value="GGDEF"/>
    <property type="match status" value="1"/>
</dbReference>
<dbReference type="RefSeq" id="WP_377313812.1">
    <property type="nucleotide sequence ID" value="NZ_JBHUIY010000002.1"/>
</dbReference>
<dbReference type="InterPro" id="IPR013656">
    <property type="entry name" value="PAS_4"/>
</dbReference>
<dbReference type="Proteomes" id="UP001597296">
    <property type="component" value="Unassembled WGS sequence"/>
</dbReference>
<dbReference type="PANTHER" id="PTHR44757">
    <property type="entry name" value="DIGUANYLATE CYCLASE DGCP"/>
    <property type="match status" value="1"/>
</dbReference>
<protein>
    <submittedName>
        <fullName evidence="4">Bifunctional diguanylate cyclase/phosphodiesterase</fullName>
    </submittedName>
</protein>
<dbReference type="InterPro" id="IPR052155">
    <property type="entry name" value="Biofilm_reg_signaling"/>
</dbReference>
<evidence type="ECO:0000313" key="4">
    <source>
        <dbReference type="EMBL" id="MFD2232475.1"/>
    </source>
</evidence>
<dbReference type="Gene3D" id="3.20.20.450">
    <property type="entry name" value="EAL domain"/>
    <property type="match status" value="1"/>
</dbReference>
<evidence type="ECO:0000259" key="1">
    <source>
        <dbReference type="PROSITE" id="PS50112"/>
    </source>
</evidence>
<comment type="caution">
    <text evidence="4">The sequence shown here is derived from an EMBL/GenBank/DDBJ whole genome shotgun (WGS) entry which is preliminary data.</text>
</comment>
<dbReference type="CDD" id="cd01948">
    <property type="entry name" value="EAL"/>
    <property type="match status" value="1"/>
</dbReference>
<feature type="domain" description="PAS" evidence="1">
    <location>
        <begin position="9"/>
        <end position="54"/>
    </location>
</feature>
<feature type="domain" description="EAL" evidence="2">
    <location>
        <begin position="304"/>
        <end position="558"/>
    </location>
</feature>
<dbReference type="PROSITE" id="PS50883">
    <property type="entry name" value="EAL"/>
    <property type="match status" value="1"/>
</dbReference>
<dbReference type="InterPro" id="IPR035919">
    <property type="entry name" value="EAL_sf"/>
</dbReference>
<accession>A0ABW5C5D2</accession>
<dbReference type="InterPro" id="IPR000014">
    <property type="entry name" value="PAS"/>
</dbReference>
<dbReference type="SUPFAM" id="SSF55785">
    <property type="entry name" value="PYP-like sensor domain (PAS domain)"/>
    <property type="match status" value="1"/>
</dbReference>
<dbReference type="Gene3D" id="3.30.70.270">
    <property type="match status" value="1"/>
</dbReference>
<dbReference type="SMART" id="SM00267">
    <property type="entry name" value="GGDEF"/>
    <property type="match status" value="1"/>
</dbReference>
<dbReference type="InterPro" id="IPR029787">
    <property type="entry name" value="Nucleotide_cyclase"/>
</dbReference>
<feature type="domain" description="GGDEF" evidence="3">
    <location>
        <begin position="162"/>
        <end position="295"/>
    </location>
</feature>
<dbReference type="InterPro" id="IPR035965">
    <property type="entry name" value="PAS-like_dom_sf"/>
</dbReference>
<proteinExistence type="predicted"/>
<reference evidence="5" key="1">
    <citation type="journal article" date="2019" name="Int. J. Syst. Evol. Microbiol.">
        <title>The Global Catalogue of Microorganisms (GCM) 10K type strain sequencing project: providing services to taxonomists for standard genome sequencing and annotation.</title>
        <authorList>
            <consortium name="The Broad Institute Genomics Platform"/>
            <consortium name="The Broad Institute Genome Sequencing Center for Infectious Disease"/>
            <person name="Wu L."/>
            <person name="Ma J."/>
        </authorList>
    </citation>
    <scope>NUCLEOTIDE SEQUENCE [LARGE SCALE GENOMIC DNA]</scope>
    <source>
        <strain evidence="5">KCTC 15012</strain>
    </source>
</reference>
<dbReference type="InterPro" id="IPR043128">
    <property type="entry name" value="Rev_trsase/Diguanyl_cyclase"/>
</dbReference>
<organism evidence="4 5">
    <name type="scientific">Phaeospirillum tilakii</name>
    <dbReference type="NCBI Taxonomy" id="741673"/>
    <lineage>
        <taxon>Bacteria</taxon>
        <taxon>Pseudomonadati</taxon>
        <taxon>Pseudomonadota</taxon>
        <taxon>Alphaproteobacteria</taxon>
        <taxon>Rhodospirillales</taxon>
        <taxon>Rhodospirillaceae</taxon>
        <taxon>Phaeospirillum</taxon>
    </lineage>
</organism>